<keyword evidence="15" id="KW-1185">Reference proteome</keyword>
<dbReference type="InterPro" id="IPR009072">
    <property type="entry name" value="Histone-fold"/>
</dbReference>
<feature type="compositionally biased region" description="Basic residues" evidence="13">
    <location>
        <begin position="102"/>
        <end position="139"/>
    </location>
</feature>
<evidence type="ECO:0000256" key="2">
    <source>
        <dbReference type="ARBA" id="ARBA00004123"/>
    </source>
</evidence>
<dbReference type="InterPro" id="IPR036390">
    <property type="entry name" value="WH_DNA-bd_sf"/>
</dbReference>
<dbReference type="KEGG" id="bfo:118429050"/>
<feature type="domain" description="H15" evidence="14">
    <location>
        <begin position="22"/>
        <end position="96"/>
    </location>
</feature>
<comment type="similarity">
    <text evidence="4">Belongs to the histone H3 family.</text>
</comment>
<dbReference type="GO" id="GO:0006334">
    <property type="term" value="P:nucleosome assembly"/>
    <property type="evidence" value="ECO:0007669"/>
    <property type="project" value="InterPro"/>
</dbReference>
<sequence length="266" mass="28945">MADTAASPKKAAKAKKPKAPAAHPPCSDMITAAITALKDRKGTSLAAIKKYVAANYKFDVDKQGHVLRRTLKRMVEKGTLTQPKGKGASGSFKISAAAQKPAKPKKKPAAKKPAAKKVKKAKKPAAKKPAAKKAKKSPKKSTGGKAPRKQLATKAARKSAPATGGVKKPHRYRPGTVALREIRRYQKSTELLIRKLPFQRLVREIAQDFKTDLRFQSSAVMALQEASEAYLVGLFEDTNLCAIHAKRVTIMPKDIQLARRIRGERA</sequence>
<dbReference type="PROSITE" id="PS00322">
    <property type="entry name" value="HISTONE_H3_1"/>
    <property type="match status" value="1"/>
</dbReference>
<feature type="region of interest" description="Disordered" evidence="13">
    <location>
        <begin position="1"/>
        <end position="26"/>
    </location>
</feature>
<evidence type="ECO:0000256" key="13">
    <source>
        <dbReference type="SAM" id="MobiDB-lite"/>
    </source>
</evidence>
<dbReference type="SMART" id="SM00428">
    <property type="entry name" value="H3"/>
    <property type="match status" value="1"/>
</dbReference>
<dbReference type="PANTHER" id="PTHR11426">
    <property type="entry name" value="HISTONE H3"/>
    <property type="match status" value="1"/>
</dbReference>
<dbReference type="GO" id="GO:0046982">
    <property type="term" value="F:protein heterodimerization activity"/>
    <property type="evidence" value="ECO:0007669"/>
    <property type="project" value="InterPro"/>
</dbReference>
<evidence type="ECO:0000256" key="1">
    <source>
        <dbReference type="ARBA" id="ARBA00002001"/>
    </source>
</evidence>
<dbReference type="FunFam" id="1.10.10.10:FF:000140">
    <property type="entry name" value="Histone H1.0"/>
    <property type="match status" value="1"/>
</dbReference>
<dbReference type="Pfam" id="PF00125">
    <property type="entry name" value="Histone"/>
    <property type="match status" value="1"/>
</dbReference>
<dbReference type="InterPro" id="IPR036388">
    <property type="entry name" value="WH-like_DNA-bd_sf"/>
</dbReference>
<organism evidence="15 16">
    <name type="scientific">Branchiostoma floridae</name>
    <name type="common">Florida lancelet</name>
    <name type="synonym">Amphioxus</name>
    <dbReference type="NCBI Taxonomy" id="7739"/>
    <lineage>
        <taxon>Eukaryota</taxon>
        <taxon>Metazoa</taxon>
        <taxon>Chordata</taxon>
        <taxon>Cephalochordata</taxon>
        <taxon>Leptocardii</taxon>
        <taxon>Amphioxiformes</taxon>
        <taxon>Branchiostomatidae</taxon>
        <taxon>Branchiostoma</taxon>
    </lineage>
</organism>
<dbReference type="InterPro" id="IPR000164">
    <property type="entry name" value="Histone_H3/CENP-A"/>
</dbReference>
<proteinExistence type="inferred from homology"/>
<evidence type="ECO:0000256" key="4">
    <source>
        <dbReference type="ARBA" id="ARBA00010343"/>
    </source>
</evidence>
<dbReference type="CDD" id="cd00073">
    <property type="entry name" value="H15"/>
    <property type="match status" value="1"/>
</dbReference>
<evidence type="ECO:0000259" key="14">
    <source>
        <dbReference type="PROSITE" id="PS51504"/>
    </source>
</evidence>
<evidence type="ECO:0000256" key="9">
    <source>
        <dbReference type="ARBA" id="ARBA00022990"/>
    </source>
</evidence>
<keyword evidence="10" id="KW-0238">DNA-binding</keyword>
<dbReference type="PROSITE" id="PS00959">
    <property type="entry name" value="HISTONE_H3_2"/>
    <property type="match status" value="1"/>
</dbReference>
<dbReference type="GeneID" id="118429050"/>
<evidence type="ECO:0000313" key="15">
    <source>
        <dbReference type="Proteomes" id="UP000001554"/>
    </source>
</evidence>
<dbReference type="PRINTS" id="PR00622">
    <property type="entry name" value="HISTONEH3"/>
</dbReference>
<evidence type="ECO:0000256" key="12">
    <source>
        <dbReference type="ARBA" id="ARBA00023269"/>
    </source>
</evidence>
<evidence type="ECO:0000256" key="11">
    <source>
        <dbReference type="ARBA" id="ARBA00023242"/>
    </source>
</evidence>
<dbReference type="SUPFAM" id="SSF47113">
    <property type="entry name" value="Histone-fold"/>
    <property type="match status" value="1"/>
</dbReference>
<keyword evidence="9" id="KW-0007">Acetylation</keyword>
<dbReference type="Pfam" id="PF00538">
    <property type="entry name" value="Linker_histone"/>
    <property type="match status" value="1"/>
</dbReference>
<dbReference type="GO" id="GO:0030527">
    <property type="term" value="F:structural constituent of chromatin"/>
    <property type="evidence" value="ECO:0007669"/>
    <property type="project" value="InterPro"/>
</dbReference>
<feature type="region of interest" description="Disordered" evidence="13">
    <location>
        <begin position="77"/>
        <end position="175"/>
    </location>
</feature>
<reference evidence="15" key="1">
    <citation type="journal article" date="2020" name="Nat. Ecol. Evol.">
        <title>Deeply conserved synteny resolves early events in vertebrate evolution.</title>
        <authorList>
            <person name="Simakov O."/>
            <person name="Marletaz F."/>
            <person name="Yue J.X."/>
            <person name="O'Connell B."/>
            <person name="Jenkins J."/>
            <person name="Brandt A."/>
            <person name="Calef R."/>
            <person name="Tung C.H."/>
            <person name="Huang T.K."/>
            <person name="Schmutz J."/>
            <person name="Satoh N."/>
            <person name="Yu J.K."/>
            <person name="Putnam N.H."/>
            <person name="Green R.E."/>
            <person name="Rokhsar D.S."/>
        </authorList>
    </citation>
    <scope>NUCLEOTIDE SEQUENCE [LARGE SCALE GENOMIC DNA]</scope>
    <source>
        <strain evidence="15">S238N-H82</strain>
    </source>
</reference>
<dbReference type="GO" id="GO:0003677">
    <property type="term" value="F:DNA binding"/>
    <property type="evidence" value="ECO:0007669"/>
    <property type="project" value="UniProtKB-KW"/>
</dbReference>
<evidence type="ECO:0000256" key="10">
    <source>
        <dbReference type="ARBA" id="ARBA00023125"/>
    </source>
</evidence>
<evidence type="ECO:0000256" key="6">
    <source>
        <dbReference type="ARBA" id="ARBA00022454"/>
    </source>
</evidence>
<evidence type="ECO:0000256" key="8">
    <source>
        <dbReference type="ARBA" id="ARBA00022553"/>
    </source>
</evidence>
<dbReference type="GO" id="GO:0000786">
    <property type="term" value="C:nucleosome"/>
    <property type="evidence" value="ECO:0007669"/>
    <property type="project" value="UniProtKB-KW"/>
</dbReference>
<dbReference type="SUPFAM" id="SSF46785">
    <property type="entry name" value="Winged helix' DNA-binding domain"/>
    <property type="match status" value="1"/>
</dbReference>
<keyword evidence="11" id="KW-0539">Nucleus</keyword>
<comment type="subunit">
    <text evidence="5">The nucleosome is a histone octamer containing two molecules each of H2A, H2B, H3 and H4 assembled in one H3-H4 heterotetramer and two H2A-H2B heterodimers. The octamer wraps approximately 147 bp of DNA.</text>
</comment>
<dbReference type="GO" id="GO:0005634">
    <property type="term" value="C:nucleus"/>
    <property type="evidence" value="ECO:0000318"/>
    <property type="project" value="GO_Central"/>
</dbReference>
<evidence type="ECO:0000313" key="16">
    <source>
        <dbReference type="RefSeq" id="XP_035695286.1"/>
    </source>
</evidence>
<dbReference type="RefSeq" id="XP_035695286.1">
    <property type="nucleotide sequence ID" value="XM_035839393.1"/>
</dbReference>
<dbReference type="AlphaFoldDB" id="A0A9J7N8P7"/>
<keyword evidence="7" id="KW-0488">Methylation</keyword>
<dbReference type="FunFam" id="1.10.20.10:FF:000024">
    <property type="entry name" value="Histone H3"/>
    <property type="match status" value="1"/>
</dbReference>
<dbReference type="OrthoDB" id="842664at2759"/>
<comment type="subcellular location">
    <subcellularLocation>
        <location evidence="3">Chromosome</location>
    </subcellularLocation>
    <subcellularLocation>
        <location evidence="2">Nucleus</location>
    </subcellularLocation>
</comment>
<dbReference type="Proteomes" id="UP000001554">
    <property type="component" value="Chromosome 13"/>
</dbReference>
<dbReference type="InterPro" id="IPR007125">
    <property type="entry name" value="H2A/H2B/H3"/>
</dbReference>
<reference evidence="16" key="2">
    <citation type="submission" date="2025-08" db="UniProtKB">
        <authorList>
            <consortium name="RefSeq"/>
        </authorList>
    </citation>
    <scope>IDENTIFICATION</scope>
    <source>
        <strain evidence="16">S238N-H82</strain>
        <tissue evidence="16">Testes</tissue>
    </source>
</reference>
<accession>A0A9J7N8P7</accession>
<dbReference type="Gene3D" id="1.10.20.10">
    <property type="entry name" value="Histone, subunit A"/>
    <property type="match status" value="1"/>
</dbReference>
<dbReference type="PROSITE" id="PS51504">
    <property type="entry name" value="H15"/>
    <property type="match status" value="1"/>
</dbReference>
<evidence type="ECO:0000256" key="5">
    <source>
        <dbReference type="ARBA" id="ARBA00011538"/>
    </source>
</evidence>
<keyword evidence="12" id="KW-0544">Nucleosome core</keyword>
<evidence type="ECO:0000256" key="7">
    <source>
        <dbReference type="ARBA" id="ARBA00022481"/>
    </source>
</evidence>
<gene>
    <name evidence="16" type="primary">LOC118429050</name>
</gene>
<dbReference type="Gene3D" id="1.10.10.10">
    <property type="entry name" value="Winged helix-like DNA-binding domain superfamily/Winged helix DNA-binding domain"/>
    <property type="match status" value="1"/>
</dbReference>
<dbReference type="InterPro" id="IPR005818">
    <property type="entry name" value="Histone_H1/H5_H15"/>
</dbReference>
<protein>
    <submittedName>
        <fullName evidence="16">Histone H3-like</fullName>
    </submittedName>
</protein>
<dbReference type="SMART" id="SM00526">
    <property type="entry name" value="H15"/>
    <property type="match status" value="1"/>
</dbReference>
<keyword evidence="6" id="KW-0158">Chromosome</keyword>
<name>A0A9J7N8P7_BRAFL</name>
<evidence type="ECO:0000256" key="3">
    <source>
        <dbReference type="ARBA" id="ARBA00004286"/>
    </source>
</evidence>
<keyword evidence="8" id="KW-0597">Phosphoprotein</keyword>
<comment type="function">
    <text evidence="1">Core component of nucleosome. Nucleosomes wrap and compact DNA into chromatin, limiting DNA accessibility to the cellular machineries which require DNA as a template. Histones thereby play a central role in transcription regulation, DNA repair, DNA replication and chromosomal stability. DNA accessibility is regulated via a complex set of post-translational modifications of histones, also called histone code, and nucleosome remodeling.</text>
</comment>
<dbReference type="CDD" id="cd22911">
    <property type="entry name" value="HFD_H3"/>
    <property type="match status" value="1"/>
</dbReference>